<keyword evidence="5" id="KW-1185">Reference proteome</keyword>
<evidence type="ECO:0000313" key="4">
    <source>
        <dbReference type="EMBL" id="BBX16993.1"/>
    </source>
</evidence>
<reference evidence="4 5" key="1">
    <citation type="journal article" date="2019" name="Emerg. Microbes Infect.">
        <title>Comprehensive subspecies identification of 175 nontuberculous mycobacteria species based on 7547 genomic profiles.</title>
        <authorList>
            <person name="Matsumoto Y."/>
            <person name="Kinjo T."/>
            <person name="Motooka D."/>
            <person name="Nabeya D."/>
            <person name="Jung N."/>
            <person name="Uechi K."/>
            <person name="Horii T."/>
            <person name="Iida T."/>
            <person name="Fujita J."/>
            <person name="Nakamura S."/>
        </authorList>
    </citation>
    <scope>NUCLEOTIDE SEQUENCE [LARGE SCALE GENOMIC DNA]</scope>
    <source>
        <strain evidence="4 5">JCM 6396</strain>
    </source>
</reference>
<dbReference type="Gene3D" id="3.40.50.720">
    <property type="entry name" value="NAD(P)-binding Rossmann-like Domain"/>
    <property type="match status" value="1"/>
</dbReference>
<comment type="similarity">
    <text evidence="1">Belongs to the short-chain dehydrogenases/reductases (SDR) family.</text>
</comment>
<dbReference type="PANTHER" id="PTHR44196">
    <property type="entry name" value="DEHYDROGENASE/REDUCTASE SDR FAMILY MEMBER 7B"/>
    <property type="match status" value="1"/>
</dbReference>
<dbReference type="PROSITE" id="PS00061">
    <property type="entry name" value="ADH_SHORT"/>
    <property type="match status" value="1"/>
</dbReference>
<dbReference type="InterPro" id="IPR057326">
    <property type="entry name" value="KR_dom"/>
</dbReference>
<name>A0A7I7JYZ6_9MYCO</name>
<evidence type="ECO:0000256" key="2">
    <source>
        <dbReference type="ARBA" id="ARBA00023002"/>
    </source>
</evidence>
<proteinExistence type="inferred from homology"/>
<sequence>MSTAETTVWITGATSGIGAALAQTVPYPGARVINIARRPHPTLESVRADLSDPADWDVVADHLAAELADFGGRRAIFIHNAFVQDPVGLIGEVDPVAYRRHVLANAAAPLILGEAFLRNAPADVEVGLVMISSAAARVPFAGRAGYGAGKAAMEQWVRTVRAELAQRPENRWVVAIRPGAVDTPALRADAAVDVSVNPLAPSIRQALAAGEVDSPELAARRIWDQLPPGPDTPAVVLLGEMIAPPGR</sequence>
<dbReference type="AlphaFoldDB" id="A0A7I7JYZ6"/>
<dbReference type="EMBL" id="AP022563">
    <property type="protein sequence ID" value="BBX16993.1"/>
    <property type="molecule type" value="Genomic_DNA"/>
</dbReference>
<organism evidence="4 5">
    <name type="scientific">Mycolicibacterium duvalii</name>
    <dbReference type="NCBI Taxonomy" id="39688"/>
    <lineage>
        <taxon>Bacteria</taxon>
        <taxon>Bacillati</taxon>
        <taxon>Actinomycetota</taxon>
        <taxon>Actinomycetes</taxon>
        <taxon>Mycobacteriales</taxon>
        <taxon>Mycobacteriaceae</taxon>
        <taxon>Mycolicibacterium</taxon>
    </lineage>
</organism>
<evidence type="ECO:0000256" key="1">
    <source>
        <dbReference type="ARBA" id="ARBA00006484"/>
    </source>
</evidence>
<evidence type="ECO:0000313" key="5">
    <source>
        <dbReference type="Proteomes" id="UP000467006"/>
    </source>
</evidence>
<dbReference type="SUPFAM" id="SSF51735">
    <property type="entry name" value="NAD(P)-binding Rossmann-fold domains"/>
    <property type="match status" value="1"/>
</dbReference>
<dbReference type="RefSeq" id="WP_197747161.1">
    <property type="nucleotide sequence ID" value="NZ_AP022563.1"/>
</dbReference>
<dbReference type="KEGG" id="mdu:MDUV_18530"/>
<dbReference type="GO" id="GO:0016491">
    <property type="term" value="F:oxidoreductase activity"/>
    <property type="evidence" value="ECO:0007669"/>
    <property type="project" value="UniProtKB-KW"/>
</dbReference>
<dbReference type="Proteomes" id="UP000467006">
    <property type="component" value="Chromosome"/>
</dbReference>
<dbReference type="Pfam" id="PF00106">
    <property type="entry name" value="adh_short"/>
    <property type="match status" value="1"/>
</dbReference>
<gene>
    <name evidence="4" type="ORF">MDUV_18530</name>
</gene>
<feature type="domain" description="Ketoreductase" evidence="3">
    <location>
        <begin position="6"/>
        <end position="184"/>
    </location>
</feature>
<keyword evidence="2" id="KW-0560">Oxidoreductase</keyword>
<dbReference type="SMART" id="SM00822">
    <property type="entry name" value="PKS_KR"/>
    <property type="match status" value="1"/>
</dbReference>
<protein>
    <submittedName>
        <fullName evidence="4">Short-chain dehydrogenase/reductase</fullName>
    </submittedName>
</protein>
<dbReference type="InterPro" id="IPR020904">
    <property type="entry name" value="Sc_DH/Rdtase_CS"/>
</dbReference>
<dbReference type="InterPro" id="IPR002347">
    <property type="entry name" value="SDR_fam"/>
</dbReference>
<dbReference type="InterPro" id="IPR036291">
    <property type="entry name" value="NAD(P)-bd_dom_sf"/>
</dbReference>
<evidence type="ECO:0000259" key="3">
    <source>
        <dbReference type="SMART" id="SM00822"/>
    </source>
</evidence>
<dbReference type="PANTHER" id="PTHR44196:SF1">
    <property type="entry name" value="DEHYDROGENASE_REDUCTASE SDR FAMILY MEMBER 7B"/>
    <property type="match status" value="1"/>
</dbReference>
<dbReference type="PRINTS" id="PR00081">
    <property type="entry name" value="GDHRDH"/>
</dbReference>
<dbReference type="GO" id="GO:0016020">
    <property type="term" value="C:membrane"/>
    <property type="evidence" value="ECO:0007669"/>
    <property type="project" value="TreeGrafter"/>
</dbReference>
<accession>A0A7I7JYZ6</accession>